<reference evidence="1 2" key="1">
    <citation type="journal article" date="2014" name="PLoS Genet.">
        <title>The Genome of Spironucleus salmonicida Highlights a Fish Pathogen Adapted to Fluctuating Environments.</title>
        <authorList>
            <person name="Xu F."/>
            <person name="Jerlstrom-Hultqvist J."/>
            <person name="Einarsson E."/>
            <person name="Astvaldsson A."/>
            <person name="Svard S.G."/>
            <person name="Andersson J.O."/>
        </authorList>
    </citation>
    <scope>NUCLEOTIDE SEQUENCE</scope>
    <source>
        <strain evidence="2">ATCC 50377</strain>
    </source>
</reference>
<gene>
    <name evidence="1" type="ORF">SS50377_18436</name>
    <name evidence="2" type="ORF">SS50377_22377</name>
</gene>
<evidence type="ECO:0000313" key="2">
    <source>
        <dbReference type="EMBL" id="KAH0574762.1"/>
    </source>
</evidence>
<dbReference type="EMBL" id="AUWU02000003">
    <property type="protein sequence ID" value="KAH0574762.1"/>
    <property type="molecule type" value="Genomic_DNA"/>
</dbReference>
<name>V6LCZ9_9EUKA</name>
<accession>V6LCZ9</accession>
<evidence type="ECO:0000313" key="3">
    <source>
        <dbReference type="Proteomes" id="UP000018208"/>
    </source>
</evidence>
<dbReference type="Proteomes" id="UP000018208">
    <property type="component" value="Unassembled WGS sequence"/>
</dbReference>
<dbReference type="AlphaFoldDB" id="V6LCZ9"/>
<reference evidence="2" key="2">
    <citation type="submission" date="2020-12" db="EMBL/GenBank/DDBJ databases">
        <title>New Spironucleus salmonicida genome in near-complete chromosomes.</title>
        <authorList>
            <person name="Xu F."/>
            <person name="Kurt Z."/>
            <person name="Jimenez-Gonzalez A."/>
            <person name="Astvaldsson A."/>
            <person name="Andersson J.O."/>
            <person name="Svard S.G."/>
        </authorList>
    </citation>
    <scope>NUCLEOTIDE SEQUENCE</scope>
    <source>
        <strain evidence="2">ATCC 50377</strain>
    </source>
</reference>
<dbReference type="EMBL" id="KI546166">
    <property type="protein sequence ID" value="EST42128.1"/>
    <property type="molecule type" value="Genomic_DNA"/>
</dbReference>
<evidence type="ECO:0000313" key="1">
    <source>
        <dbReference type="EMBL" id="EST42128.1"/>
    </source>
</evidence>
<proteinExistence type="predicted"/>
<dbReference type="VEuPathDB" id="GiardiaDB:SS50377_22377"/>
<protein>
    <submittedName>
        <fullName evidence="1">Uncharacterized protein</fullName>
    </submittedName>
</protein>
<organism evidence="1">
    <name type="scientific">Spironucleus salmonicida</name>
    <dbReference type="NCBI Taxonomy" id="348837"/>
    <lineage>
        <taxon>Eukaryota</taxon>
        <taxon>Metamonada</taxon>
        <taxon>Diplomonadida</taxon>
        <taxon>Hexamitidae</taxon>
        <taxon>Hexamitinae</taxon>
        <taxon>Spironucleus</taxon>
    </lineage>
</organism>
<keyword evidence="3" id="KW-1185">Reference proteome</keyword>
<sequence length="557" mass="65608">MTYSVSFSFDSEQFSLVFQSFSKAVLLLKQLQQTIGITKIQTNQQLKEYSQQIAAYHVQQPTFVDADMYQADNRLGMNYRHFTSVNYQLKDTVLELTKDISEDQLLLFQCYIMAMRKQQFENTIRKFTQDQKSSIFEVAYKASELVIAEDPKKQLQYVDAIILDHKYKKQLENNIKNLMISKNFTNEPAQKPAFINDIATSQSQEVLKVNNPEEIPIVETNIQTVSNTEIHNWSHITPLPDVQSSAQNLIAASEKNTQVQNIMTKLSPEQMTLLIFSSLRPKLSHQCLRGMRFTYSGTIFSELLSTYEQKVVQYKEKRRKNIQYKASNEICLQLLQQHQSFIMCQQEHYMPRQRFTAIENVNLITTCLNNINQKIMRNQRDFIDTLDLRFQDELFNRFQGVIKRYQSFIFYSEQIQRTITAYSTETLANLLTYYQDETIIILKFITYYVGQNDALYIVIKHEFEKNLQSLKKQTPRITSKQFLIFSDYLITNFTVNMPQYKILGTIKLTIQNSMDVQYFIENYKLIQFQVTHLSRFNISLMGLGWLDDHKLQQLIFE</sequence>